<dbReference type="OrthoDB" id="9896709at2"/>
<dbReference type="InParanoid" id="B8DYK2"/>
<accession>B8DYK2</accession>
<dbReference type="HOGENOM" id="CLU_1934675_0_0_0"/>
<dbReference type="EnsemblBacteria" id="ACK41384">
    <property type="protein sequence ID" value="ACK41384"/>
    <property type="gene ID" value="Dtur_0046"/>
</dbReference>
<dbReference type="KEGG" id="dtu:Dtur_0046"/>
<dbReference type="EMBL" id="CP001251">
    <property type="protein sequence ID" value="ACK41384.1"/>
    <property type="molecule type" value="Genomic_DNA"/>
</dbReference>
<dbReference type="RefSeq" id="WP_012582470.1">
    <property type="nucleotide sequence ID" value="NC_011661.1"/>
</dbReference>
<protein>
    <submittedName>
        <fullName evidence="1">Uncharacterized protein</fullName>
    </submittedName>
</protein>
<name>B8DYK2_DICTD</name>
<evidence type="ECO:0000313" key="2">
    <source>
        <dbReference type="Proteomes" id="UP000007719"/>
    </source>
</evidence>
<gene>
    <name evidence="1" type="ordered locus">Dtur_0046</name>
</gene>
<organism evidence="1 2">
    <name type="scientific">Dictyoglomus turgidum (strain DSM 6724 / Z-1310)</name>
    <dbReference type="NCBI Taxonomy" id="515635"/>
    <lineage>
        <taxon>Bacteria</taxon>
        <taxon>Pseudomonadati</taxon>
        <taxon>Dictyoglomota</taxon>
        <taxon>Dictyoglomia</taxon>
        <taxon>Dictyoglomales</taxon>
        <taxon>Dictyoglomaceae</taxon>
        <taxon>Dictyoglomus</taxon>
    </lineage>
</organism>
<proteinExistence type="predicted"/>
<evidence type="ECO:0000313" key="1">
    <source>
        <dbReference type="EMBL" id="ACK41384.1"/>
    </source>
</evidence>
<dbReference type="STRING" id="515635.Dtur_0046"/>
<reference evidence="2" key="1">
    <citation type="journal article" date="2016" name="Front. Microbiol.">
        <title>The complete genome sequence of hyperthermophile Dictyoglomus turgidum DSM 6724 reveals a specialized carbohydrate fermentor.</title>
        <authorList>
            <person name="Brumm P.J."/>
            <person name="Gowda K."/>
            <person name="Robb F.T."/>
            <person name="Mead D.A."/>
        </authorList>
    </citation>
    <scope>NUCLEOTIDE SEQUENCE [LARGE SCALE GENOMIC DNA]</scope>
    <source>
        <strain evidence="2">DSM 6724 / Z-1310</strain>
    </source>
</reference>
<sequence>MKIKKCPICEKIREEKEKRLKNLGKKVHLCKNHLKEAFTVNPNILELLEFEDNKECPICTLEKEITYAFQGEVKDLCLYHLRMLRDRIKDEDYEEIVERWKEYEKHLKEMDEQVELILDLLTGCGRIIRK</sequence>
<dbReference type="AlphaFoldDB" id="B8DYK2"/>
<keyword evidence="2" id="KW-1185">Reference proteome</keyword>
<dbReference type="Proteomes" id="UP000007719">
    <property type="component" value="Chromosome"/>
</dbReference>